<dbReference type="PANTHER" id="PTHR11104">
    <property type="entry name" value="AMINOGLYCOSIDE N3-ACETYLTRANSFERASE"/>
    <property type="match status" value="1"/>
</dbReference>
<proteinExistence type="inferred from homology"/>
<dbReference type="InterPro" id="IPR003679">
    <property type="entry name" value="Amioglycoside_AcTrfase"/>
</dbReference>
<reference evidence="6" key="1">
    <citation type="journal article" date="2019" name="Int. J. Syst. Evol. Microbiol.">
        <title>The Global Catalogue of Microorganisms (GCM) 10K type strain sequencing project: providing services to taxonomists for standard genome sequencing and annotation.</title>
        <authorList>
            <consortium name="The Broad Institute Genomics Platform"/>
            <consortium name="The Broad Institute Genome Sequencing Center for Infectious Disease"/>
            <person name="Wu L."/>
            <person name="Ma J."/>
        </authorList>
    </citation>
    <scope>NUCLEOTIDE SEQUENCE [LARGE SCALE GENOMIC DNA]</scope>
    <source>
        <strain evidence="6">JCM 16902</strain>
    </source>
</reference>
<dbReference type="InterPro" id="IPR028345">
    <property type="entry name" value="Antibiotic_NAT-like"/>
</dbReference>
<organism evidence="5 6">
    <name type="scientific">Kineosporia mesophila</name>
    <dbReference type="NCBI Taxonomy" id="566012"/>
    <lineage>
        <taxon>Bacteria</taxon>
        <taxon>Bacillati</taxon>
        <taxon>Actinomycetota</taxon>
        <taxon>Actinomycetes</taxon>
        <taxon>Kineosporiales</taxon>
        <taxon>Kineosporiaceae</taxon>
        <taxon>Kineosporia</taxon>
    </lineage>
</organism>
<keyword evidence="4" id="KW-0046">Antibiotic resistance</keyword>
<evidence type="ECO:0000256" key="4">
    <source>
        <dbReference type="RuleBase" id="RU365031"/>
    </source>
</evidence>
<evidence type="ECO:0000313" key="5">
    <source>
        <dbReference type="EMBL" id="GAA3604503.1"/>
    </source>
</evidence>
<dbReference type="RefSeq" id="WP_231482944.1">
    <property type="nucleotide sequence ID" value="NZ_BAAAZO010000003.1"/>
</dbReference>
<dbReference type="Proteomes" id="UP001501074">
    <property type="component" value="Unassembled WGS sequence"/>
</dbReference>
<evidence type="ECO:0000256" key="3">
    <source>
        <dbReference type="ARBA" id="ARBA00023315"/>
    </source>
</evidence>
<name>A0ABP6ZH58_9ACTN</name>
<gene>
    <name evidence="5" type="ORF">GCM10022223_20170</name>
</gene>
<comment type="similarity">
    <text evidence="1 4">Belongs to the antibiotic N-acetyltransferase family.</text>
</comment>
<comment type="caution">
    <text evidence="5">The sequence shown here is derived from an EMBL/GenBank/DDBJ whole genome shotgun (WGS) entry which is preliminary data.</text>
</comment>
<dbReference type="PANTHER" id="PTHR11104:SF0">
    <property type="entry name" value="SPBETA PROPHAGE-DERIVED AMINOGLYCOSIDE N(3')-ACETYLTRANSFERASE-LIKE PROTEIN YOKD"/>
    <property type="match status" value="1"/>
</dbReference>
<dbReference type="SUPFAM" id="SSF110710">
    <property type="entry name" value="TTHA0583/YokD-like"/>
    <property type="match status" value="1"/>
</dbReference>
<evidence type="ECO:0000313" key="6">
    <source>
        <dbReference type="Proteomes" id="UP001501074"/>
    </source>
</evidence>
<dbReference type="EC" id="2.3.1.-" evidence="4"/>
<accession>A0ABP6ZH58</accession>
<dbReference type="Pfam" id="PF02522">
    <property type="entry name" value="Antibiotic_NAT"/>
    <property type="match status" value="1"/>
</dbReference>
<comment type="catalytic activity">
    <reaction evidence="4">
        <text>a 2-deoxystreptamine antibiotic + acetyl-CoA = an N(3)-acetyl-2-deoxystreptamine antibiotic + CoA + H(+)</text>
        <dbReference type="Rhea" id="RHEA:12665"/>
        <dbReference type="ChEBI" id="CHEBI:15378"/>
        <dbReference type="ChEBI" id="CHEBI:57287"/>
        <dbReference type="ChEBI" id="CHEBI:57288"/>
        <dbReference type="ChEBI" id="CHEBI:57921"/>
        <dbReference type="ChEBI" id="CHEBI:77452"/>
        <dbReference type="EC" id="2.3.1.81"/>
    </reaction>
</comment>
<dbReference type="EMBL" id="BAAAZO010000003">
    <property type="protein sequence ID" value="GAA3604503.1"/>
    <property type="molecule type" value="Genomic_DNA"/>
</dbReference>
<evidence type="ECO:0000256" key="1">
    <source>
        <dbReference type="ARBA" id="ARBA00006383"/>
    </source>
</evidence>
<keyword evidence="6" id="KW-1185">Reference proteome</keyword>
<keyword evidence="3 4" id="KW-0012">Acyltransferase</keyword>
<sequence>MIHPAATPATPGPFGVFDLVAHLREIGVLEGDRLVLHVSLRSLGWVSGGPVALLQALLQAVGEEGTLIVPTFTTYLNDPQTWLARPVPEDWIPSVRDTLPGFDPDLHAAQPGLGRFPELLRTHPRARRSRHPVYSMAAVGAGAAELMDDAPLDWALGEHGPLGRTARAGAKILAIGLPWWSRCTWFHLSEHRAPYPGRLMYEIPMCTQEGWVTTRQIVFHDGDFEALGRAGESAVLSQGYIGAASSTLVDGSRFSASIEQWLPVGRDLTGFRPPPPFGQARPAPARVL</sequence>
<keyword evidence="2 4" id="KW-0808">Transferase</keyword>
<evidence type="ECO:0000256" key="2">
    <source>
        <dbReference type="ARBA" id="ARBA00022679"/>
    </source>
</evidence>
<protein>
    <recommendedName>
        <fullName evidence="4">Aminoglycoside N(3)-acetyltransferase</fullName>
        <ecNumber evidence="4">2.3.1.-</ecNumber>
    </recommendedName>
</protein>